<organism evidence="3 4">
    <name type="scientific">Nocardioides aquiterrae</name>
    <dbReference type="NCBI Taxonomy" id="203799"/>
    <lineage>
        <taxon>Bacteria</taxon>
        <taxon>Bacillati</taxon>
        <taxon>Actinomycetota</taxon>
        <taxon>Actinomycetes</taxon>
        <taxon>Propionibacteriales</taxon>
        <taxon>Nocardioidaceae</taxon>
        <taxon>Nocardioides</taxon>
    </lineage>
</organism>
<feature type="region of interest" description="Disordered" evidence="1">
    <location>
        <begin position="34"/>
        <end position="135"/>
    </location>
</feature>
<proteinExistence type="predicted"/>
<feature type="chain" id="PRO_5047161133" evidence="2">
    <location>
        <begin position="28"/>
        <end position="135"/>
    </location>
</feature>
<gene>
    <name evidence="3" type="ORF">GCM10009606_18890</name>
</gene>
<evidence type="ECO:0000256" key="1">
    <source>
        <dbReference type="SAM" id="MobiDB-lite"/>
    </source>
</evidence>
<accession>A0ABP4EZL1</accession>
<feature type="compositionally biased region" description="Basic residues" evidence="1">
    <location>
        <begin position="62"/>
        <end position="81"/>
    </location>
</feature>
<evidence type="ECO:0000313" key="3">
    <source>
        <dbReference type="EMBL" id="GAA1139457.1"/>
    </source>
</evidence>
<reference evidence="4" key="1">
    <citation type="journal article" date="2019" name="Int. J. Syst. Evol. Microbiol.">
        <title>The Global Catalogue of Microorganisms (GCM) 10K type strain sequencing project: providing services to taxonomists for standard genome sequencing and annotation.</title>
        <authorList>
            <consortium name="The Broad Institute Genomics Platform"/>
            <consortium name="The Broad Institute Genome Sequencing Center for Infectious Disease"/>
            <person name="Wu L."/>
            <person name="Ma J."/>
        </authorList>
    </citation>
    <scope>NUCLEOTIDE SEQUENCE [LARGE SCALE GENOMIC DNA]</scope>
    <source>
        <strain evidence="4">JCM 11813</strain>
    </source>
</reference>
<evidence type="ECO:0000313" key="4">
    <source>
        <dbReference type="Proteomes" id="UP001499979"/>
    </source>
</evidence>
<dbReference type="EMBL" id="BAAAJE010000006">
    <property type="protein sequence ID" value="GAA1139457.1"/>
    <property type="molecule type" value="Genomic_DNA"/>
</dbReference>
<feature type="compositionally biased region" description="Low complexity" evidence="1">
    <location>
        <begin position="104"/>
        <end position="135"/>
    </location>
</feature>
<keyword evidence="4" id="KW-1185">Reference proteome</keyword>
<evidence type="ECO:0000256" key="2">
    <source>
        <dbReference type="SAM" id="SignalP"/>
    </source>
</evidence>
<protein>
    <submittedName>
        <fullName evidence="3">Uncharacterized protein</fullName>
    </submittedName>
</protein>
<name>A0ABP4EZL1_9ACTN</name>
<feature type="compositionally biased region" description="Low complexity" evidence="1">
    <location>
        <begin position="34"/>
        <end position="61"/>
    </location>
</feature>
<feature type="signal peptide" evidence="2">
    <location>
        <begin position="1"/>
        <end position="27"/>
    </location>
</feature>
<keyword evidence="2" id="KW-0732">Signal</keyword>
<comment type="caution">
    <text evidence="3">The sequence shown here is derived from an EMBL/GenBank/DDBJ whole genome shotgun (WGS) entry which is preliminary data.</text>
</comment>
<dbReference type="RefSeq" id="WP_343907253.1">
    <property type="nucleotide sequence ID" value="NZ_BAAAJE010000006.1"/>
</dbReference>
<dbReference type="Proteomes" id="UP001499979">
    <property type="component" value="Unassembled WGS sequence"/>
</dbReference>
<sequence length="135" mass="13617">MASTTSRNRSRLAVAAVSGVTTIAALSATGWLAGTAARSTAAQQADQQADQQAAPATPKPAVKARHARPARKVVLRQRPQRTHVTVRYVQAAPSAPVGSGGTVSQPVSQHSAPAPAPQHSAPAPQHSAPAPSSGS</sequence>